<dbReference type="InterPro" id="IPR041577">
    <property type="entry name" value="RT_RNaseH_2"/>
</dbReference>
<evidence type="ECO:0000313" key="3">
    <source>
        <dbReference type="RefSeq" id="XP_037897546.1"/>
    </source>
</evidence>
<dbReference type="Proteomes" id="UP000092443">
    <property type="component" value="Unplaced"/>
</dbReference>
<sequence>MVARRLHDLTKKNRPFIRGQSQERAFTQLKELSAPILAYLVTGVKFILDTDASTEGLGSVLSQQIDGNEKNENKGGVAICWTIVETNGSFSKEDIGSAQMADEDLNAILKALEKEKRPTWEEI</sequence>
<evidence type="ECO:0000259" key="1">
    <source>
        <dbReference type="Pfam" id="PF17919"/>
    </source>
</evidence>
<proteinExistence type="predicted"/>
<dbReference type="GO" id="GO:0071897">
    <property type="term" value="P:DNA biosynthetic process"/>
    <property type="evidence" value="ECO:0007669"/>
    <property type="project" value="UniProtKB-ARBA"/>
</dbReference>
<dbReference type="InterPro" id="IPR043502">
    <property type="entry name" value="DNA/RNA_pol_sf"/>
</dbReference>
<accession>A0A9C5ZBL8</accession>
<name>A0A9C5ZBL8_9MUSC</name>
<keyword evidence="2" id="KW-1185">Reference proteome</keyword>
<dbReference type="GeneID" id="119642465"/>
<dbReference type="SUPFAM" id="SSF56672">
    <property type="entry name" value="DNA/RNA polymerases"/>
    <property type="match status" value="1"/>
</dbReference>
<reference evidence="3" key="1">
    <citation type="submission" date="2025-08" db="UniProtKB">
        <authorList>
            <consortium name="RefSeq"/>
        </authorList>
    </citation>
    <scope>IDENTIFICATION</scope>
    <source>
        <tissue evidence="3">Whole body pupa</tissue>
    </source>
</reference>
<dbReference type="KEGG" id="gfs:119642465"/>
<dbReference type="AlphaFoldDB" id="A0A9C5ZBL8"/>
<organism evidence="2 3">
    <name type="scientific">Glossina fuscipes</name>
    <dbReference type="NCBI Taxonomy" id="7396"/>
    <lineage>
        <taxon>Eukaryota</taxon>
        <taxon>Metazoa</taxon>
        <taxon>Ecdysozoa</taxon>
        <taxon>Arthropoda</taxon>
        <taxon>Hexapoda</taxon>
        <taxon>Insecta</taxon>
        <taxon>Pterygota</taxon>
        <taxon>Neoptera</taxon>
        <taxon>Endopterygota</taxon>
        <taxon>Diptera</taxon>
        <taxon>Brachycera</taxon>
        <taxon>Muscomorpha</taxon>
        <taxon>Hippoboscoidea</taxon>
        <taxon>Glossinidae</taxon>
        <taxon>Glossina</taxon>
    </lineage>
</organism>
<evidence type="ECO:0000313" key="2">
    <source>
        <dbReference type="Proteomes" id="UP000092443"/>
    </source>
</evidence>
<dbReference type="RefSeq" id="XP_037897546.1">
    <property type="nucleotide sequence ID" value="XM_038041618.1"/>
</dbReference>
<protein>
    <submittedName>
        <fullName evidence="3">Uncharacterized protein LOC119642465</fullName>
    </submittedName>
</protein>
<dbReference type="Pfam" id="PF17919">
    <property type="entry name" value="RT_RNaseH_2"/>
    <property type="match status" value="1"/>
</dbReference>
<gene>
    <name evidence="3" type="primary">LOC119642465</name>
</gene>
<feature type="domain" description="Reverse transcriptase/retrotransposon-derived protein RNase H-like" evidence="1">
    <location>
        <begin position="20"/>
        <end position="69"/>
    </location>
</feature>